<evidence type="ECO:0000313" key="2">
    <source>
        <dbReference type="Proteomes" id="UP000649739"/>
    </source>
</evidence>
<organism evidence="1 2">
    <name type="scientific">Pilimelia anulata</name>
    <dbReference type="NCBI Taxonomy" id="53371"/>
    <lineage>
        <taxon>Bacteria</taxon>
        <taxon>Bacillati</taxon>
        <taxon>Actinomycetota</taxon>
        <taxon>Actinomycetes</taxon>
        <taxon>Micromonosporales</taxon>
        <taxon>Micromonosporaceae</taxon>
        <taxon>Pilimelia</taxon>
    </lineage>
</organism>
<dbReference type="Proteomes" id="UP000649739">
    <property type="component" value="Unassembled WGS sequence"/>
</dbReference>
<keyword evidence="2" id="KW-1185">Reference proteome</keyword>
<reference evidence="1" key="2">
    <citation type="submission" date="2020-09" db="EMBL/GenBank/DDBJ databases">
        <authorList>
            <person name="Sun Q."/>
            <person name="Ohkuma M."/>
        </authorList>
    </citation>
    <scope>NUCLEOTIDE SEQUENCE</scope>
    <source>
        <strain evidence="1">JCM 3090</strain>
    </source>
</reference>
<gene>
    <name evidence="1" type="ORF">GCM10010123_01590</name>
</gene>
<sequence>MTIVDLITANARGPGKDSAVARHLLEIEGHTDPVFSVRQPARRFIVELQRRNWPTDATALWALAEQIAVAA</sequence>
<protein>
    <submittedName>
        <fullName evidence="1">Uncharacterized protein</fullName>
    </submittedName>
</protein>
<accession>A0A8J3AZ48</accession>
<name>A0A8J3AZ48_9ACTN</name>
<comment type="caution">
    <text evidence="1">The sequence shown here is derived from an EMBL/GenBank/DDBJ whole genome shotgun (WGS) entry which is preliminary data.</text>
</comment>
<reference evidence="1" key="1">
    <citation type="journal article" date="2014" name="Int. J. Syst. Evol. Microbiol.">
        <title>Complete genome sequence of Corynebacterium casei LMG S-19264T (=DSM 44701T), isolated from a smear-ripened cheese.</title>
        <authorList>
            <consortium name="US DOE Joint Genome Institute (JGI-PGF)"/>
            <person name="Walter F."/>
            <person name="Albersmeier A."/>
            <person name="Kalinowski J."/>
            <person name="Ruckert C."/>
        </authorList>
    </citation>
    <scope>NUCLEOTIDE SEQUENCE</scope>
    <source>
        <strain evidence="1">JCM 3090</strain>
    </source>
</reference>
<proteinExistence type="predicted"/>
<evidence type="ECO:0000313" key="1">
    <source>
        <dbReference type="EMBL" id="GGJ75268.1"/>
    </source>
</evidence>
<dbReference type="AlphaFoldDB" id="A0A8J3AZ48"/>
<dbReference type="EMBL" id="BMQB01000001">
    <property type="protein sequence ID" value="GGJ75268.1"/>
    <property type="molecule type" value="Genomic_DNA"/>
</dbReference>